<reference evidence="3" key="1">
    <citation type="submission" date="2017-02" db="UniProtKB">
        <authorList>
            <consortium name="WormBaseParasite"/>
        </authorList>
    </citation>
    <scope>IDENTIFICATION</scope>
</reference>
<accession>A0A0N4XRX9</accession>
<dbReference type="Proteomes" id="UP000271162">
    <property type="component" value="Unassembled WGS sequence"/>
</dbReference>
<dbReference type="EMBL" id="UYSL01012221">
    <property type="protein sequence ID" value="VDL68870.1"/>
    <property type="molecule type" value="Genomic_DNA"/>
</dbReference>
<reference evidence="1 2" key="2">
    <citation type="submission" date="2018-11" db="EMBL/GenBank/DDBJ databases">
        <authorList>
            <consortium name="Pathogen Informatics"/>
        </authorList>
    </citation>
    <scope>NUCLEOTIDE SEQUENCE [LARGE SCALE GENOMIC DNA]</scope>
</reference>
<evidence type="ECO:0000313" key="1">
    <source>
        <dbReference type="EMBL" id="VDL68870.1"/>
    </source>
</evidence>
<organism evidence="3">
    <name type="scientific">Nippostrongylus brasiliensis</name>
    <name type="common">Rat hookworm</name>
    <dbReference type="NCBI Taxonomy" id="27835"/>
    <lineage>
        <taxon>Eukaryota</taxon>
        <taxon>Metazoa</taxon>
        <taxon>Ecdysozoa</taxon>
        <taxon>Nematoda</taxon>
        <taxon>Chromadorea</taxon>
        <taxon>Rhabditida</taxon>
        <taxon>Rhabditina</taxon>
        <taxon>Rhabditomorpha</taxon>
        <taxon>Strongyloidea</taxon>
        <taxon>Heligmosomidae</taxon>
        <taxon>Nippostrongylus</taxon>
    </lineage>
</organism>
<protein>
    <submittedName>
        <fullName evidence="3">Transposase</fullName>
    </submittedName>
</protein>
<name>A0A0N4XRX9_NIPBR</name>
<proteinExistence type="predicted"/>
<dbReference type="AlphaFoldDB" id="A0A0N4XRX9"/>
<sequence>MKAFLNGYHGFFLVYRNFCLVERTKDLSLMRQAHRMEKMPVALQPFKDVANKPKKGSDQRAYVGLSADTCYAGLVGYNKC</sequence>
<evidence type="ECO:0000313" key="2">
    <source>
        <dbReference type="Proteomes" id="UP000271162"/>
    </source>
</evidence>
<evidence type="ECO:0000313" key="3">
    <source>
        <dbReference type="WBParaSite" id="NBR_0000528101-mRNA-1"/>
    </source>
</evidence>
<gene>
    <name evidence="1" type="ORF">NBR_LOCUS5281</name>
</gene>
<dbReference type="WBParaSite" id="NBR_0000528101-mRNA-1">
    <property type="protein sequence ID" value="NBR_0000528101-mRNA-1"/>
    <property type="gene ID" value="NBR_0000528101"/>
</dbReference>
<keyword evidence="2" id="KW-1185">Reference proteome</keyword>